<organism evidence="3 4">
    <name type="scientific">Thermoactinomyces intermedius</name>
    <dbReference type="NCBI Taxonomy" id="2024"/>
    <lineage>
        <taxon>Bacteria</taxon>
        <taxon>Bacillati</taxon>
        <taxon>Bacillota</taxon>
        <taxon>Bacilli</taxon>
        <taxon>Bacillales</taxon>
        <taxon>Thermoactinomycetaceae</taxon>
        <taxon>Thermoactinomyces</taxon>
    </lineage>
</organism>
<dbReference type="EMBL" id="JAECVW010000017">
    <property type="protein sequence ID" value="MBH8596440.1"/>
    <property type="molecule type" value="Genomic_DNA"/>
</dbReference>
<name>A0A8I1AG31_THEIN</name>
<comment type="caution">
    <text evidence="3">The sequence shown here is derived from an EMBL/GenBank/DDBJ whole genome shotgun (WGS) entry which is preliminary data.</text>
</comment>
<accession>A0A8I1AG31</accession>
<protein>
    <recommendedName>
        <fullName evidence="2">Peptidase MA-like domain-containing protein</fullName>
    </recommendedName>
</protein>
<keyword evidence="4" id="KW-1185">Reference proteome</keyword>
<reference evidence="3 4" key="1">
    <citation type="submission" date="2020-12" db="EMBL/GenBank/DDBJ databases">
        <title>WGS of Thermoactinomyces spp.</title>
        <authorList>
            <person name="Cheng K."/>
        </authorList>
    </citation>
    <scope>NUCLEOTIDE SEQUENCE [LARGE SCALE GENOMIC DNA]</scope>
    <source>
        <strain evidence="4">CICC 10671\DSM 43846</strain>
    </source>
</reference>
<feature type="domain" description="Peptidase MA-like" evidence="2">
    <location>
        <begin position="188"/>
        <end position="337"/>
    </location>
</feature>
<evidence type="ECO:0000256" key="1">
    <source>
        <dbReference type="SAM" id="SignalP"/>
    </source>
</evidence>
<feature type="chain" id="PRO_5039511617" description="Peptidase MA-like domain-containing protein" evidence="1">
    <location>
        <begin position="26"/>
        <end position="381"/>
    </location>
</feature>
<evidence type="ECO:0000313" key="4">
    <source>
        <dbReference type="Proteomes" id="UP000633619"/>
    </source>
</evidence>
<feature type="signal peptide" evidence="1">
    <location>
        <begin position="1"/>
        <end position="25"/>
    </location>
</feature>
<dbReference type="InterPro" id="IPR039568">
    <property type="entry name" value="Peptidase_MA-like_dom"/>
</dbReference>
<keyword evidence="1" id="KW-0732">Signal</keyword>
<dbReference type="AlphaFoldDB" id="A0A8I1AG31"/>
<proteinExistence type="predicted"/>
<dbReference type="RefSeq" id="WP_181732193.1">
    <property type="nucleotide sequence ID" value="NZ_JACEIR010000006.1"/>
</dbReference>
<dbReference type="Proteomes" id="UP000633619">
    <property type="component" value="Unassembled WGS sequence"/>
</dbReference>
<dbReference type="Pfam" id="PF13485">
    <property type="entry name" value="Peptidase_MA_2"/>
    <property type="match status" value="1"/>
</dbReference>
<gene>
    <name evidence="3" type="ORF">I8U20_14145</name>
</gene>
<evidence type="ECO:0000313" key="3">
    <source>
        <dbReference type="EMBL" id="MBH8596440.1"/>
    </source>
</evidence>
<evidence type="ECO:0000259" key="2">
    <source>
        <dbReference type="Pfam" id="PF13485"/>
    </source>
</evidence>
<sequence length="381" mass="44381">MFRKCVVAGVFWSLFLLVLPAQGMAQESCRKLEPDVCRAVGQVMKQKEQAVHSRKLDLFLQTIDAENTFYRQEQKRWFQDAMKEVDPDSFHLNVLSVMPDRDKTVCAVVEQVYSAKGEPVSVRWPVRLRLTPRGWKESDLAFEQWGDQKITVYYSDPALKMNAQIAYHTLKKAAGKLQKRLDWHPQKMEVKLYHDSEWFRQSVKPSLPRWAGGWHEANQSIKFFAGRTAPDQLAFGMIHELAHQAVSDLTNDNAAYWLQEGAAMYYEAHLMPELHVNHHVELLERTWPLADLENTPLEKLPAEKAHQYYLNSYVRYRQLVGQFGEEGIQKLFARLKKFPYIDEESEPKRKQLNQRTRIALSEVFCNGEKNLKKGVDLCRGR</sequence>